<dbReference type="WBParaSite" id="Hba_07705">
    <property type="protein sequence ID" value="Hba_07705"/>
    <property type="gene ID" value="Hba_07705"/>
</dbReference>
<evidence type="ECO:0000313" key="2">
    <source>
        <dbReference type="WBParaSite" id="Hba_07705"/>
    </source>
</evidence>
<keyword evidence="1" id="KW-1185">Reference proteome</keyword>
<sequence>MDANSEDNTSGELKYIESCDLYFYYSQINLPHLLGTVFSYYQFCC</sequence>
<organism evidence="1 2">
    <name type="scientific">Heterorhabditis bacteriophora</name>
    <name type="common">Entomopathogenic nematode worm</name>
    <dbReference type="NCBI Taxonomy" id="37862"/>
    <lineage>
        <taxon>Eukaryota</taxon>
        <taxon>Metazoa</taxon>
        <taxon>Ecdysozoa</taxon>
        <taxon>Nematoda</taxon>
        <taxon>Chromadorea</taxon>
        <taxon>Rhabditida</taxon>
        <taxon>Rhabditina</taxon>
        <taxon>Rhabditomorpha</taxon>
        <taxon>Strongyloidea</taxon>
        <taxon>Heterorhabditidae</taxon>
        <taxon>Heterorhabditis</taxon>
    </lineage>
</organism>
<reference evidence="2" key="1">
    <citation type="submission" date="2016-11" db="UniProtKB">
        <authorList>
            <consortium name="WormBaseParasite"/>
        </authorList>
    </citation>
    <scope>IDENTIFICATION</scope>
</reference>
<evidence type="ECO:0000313" key="1">
    <source>
        <dbReference type="Proteomes" id="UP000095283"/>
    </source>
</evidence>
<protein>
    <submittedName>
        <fullName evidence="2">Uncharacterized protein</fullName>
    </submittedName>
</protein>
<dbReference type="Proteomes" id="UP000095283">
    <property type="component" value="Unplaced"/>
</dbReference>
<accession>A0A1I7WRA5</accession>
<proteinExistence type="predicted"/>
<name>A0A1I7WRA5_HETBA</name>
<dbReference type="AlphaFoldDB" id="A0A1I7WRA5"/>